<evidence type="ECO:0000313" key="1">
    <source>
        <dbReference type="EMBL" id="MEA5126180.1"/>
    </source>
</evidence>
<gene>
    <name evidence="2" type="ORF">A7D17_20505</name>
    <name evidence="1" type="ORF">VB146_20465</name>
</gene>
<organism evidence="2 3">
    <name type="scientific">Xanthomonas floridensis</name>
    <dbReference type="NCBI Taxonomy" id="1843580"/>
    <lineage>
        <taxon>Bacteria</taxon>
        <taxon>Pseudomonadati</taxon>
        <taxon>Pseudomonadota</taxon>
        <taxon>Gammaproteobacteria</taxon>
        <taxon>Lysobacterales</taxon>
        <taxon>Lysobacteraceae</taxon>
        <taxon>Xanthomonas</taxon>
    </lineage>
</organism>
<proteinExistence type="predicted"/>
<evidence type="ECO:0000313" key="2">
    <source>
        <dbReference type="EMBL" id="OAG66617.1"/>
    </source>
</evidence>
<evidence type="ECO:0000313" key="4">
    <source>
        <dbReference type="Proteomes" id="UP001303614"/>
    </source>
</evidence>
<reference evidence="2 3" key="1">
    <citation type="submission" date="2016-05" db="EMBL/GenBank/DDBJ databases">
        <title>Pathogenic, phenotypic and molecular characterisation of Xanthomonas nasturtii sp. nov. and Xanthomonas floridensis sp. nov., new species of Xanthomonas associated with watercress production in Florida.</title>
        <authorList>
            <person name="Vicente J.G."/>
            <person name="Rothwell S."/>
            <person name="Holub E.B."/>
            <person name="Studholme D.J."/>
        </authorList>
    </citation>
    <scope>NUCLEOTIDE SEQUENCE [LARGE SCALE GENOMIC DNA]</scope>
    <source>
        <strain evidence="2 3">WHRI 8848</strain>
    </source>
</reference>
<dbReference type="RefSeq" id="WP_153041962.1">
    <property type="nucleotide sequence ID" value="NZ_JAYFSN010000038.1"/>
</dbReference>
<sequence length="69" mass="7341">MALHATYLAFSDKPDEFSAFIGAHARPVAPGVFIVEGKDARQIVKTLGEAAGIAVYVVEVNLADIERLA</sequence>
<accession>A0A1A9MAH5</accession>
<dbReference type="EMBL" id="JAYFSO010000036">
    <property type="protein sequence ID" value="MEA5126180.1"/>
    <property type="molecule type" value="Genomic_DNA"/>
</dbReference>
<dbReference type="EMBL" id="LXNG01000025">
    <property type="protein sequence ID" value="OAG66617.1"/>
    <property type="molecule type" value="Genomic_DNA"/>
</dbReference>
<name>A0A1A9MAH5_9XANT</name>
<dbReference type="Proteomes" id="UP001303614">
    <property type="component" value="Unassembled WGS sequence"/>
</dbReference>
<dbReference type="Proteomes" id="UP000077659">
    <property type="component" value="Unassembled WGS sequence"/>
</dbReference>
<protein>
    <submittedName>
        <fullName evidence="2">Uncharacterized protein</fullName>
    </submittedName>
</protein>
<evidence type="ECO:0000313" key="3">
    <source>
        <dbReference type="Proteomes" id="UP000077659"/>
    </source>
</evidence>
<dbReference type="AlphaFoldDB" id="A0A1A9MAH5"/>
<keyword evidence="4" id="KW-1185">Reference proteome</keyword>
<reference evidence="1 4" key="2">
    <citation type="submission" date="2023-12" db="EMBL/GenBank/DDBJ databases">
        <title>Genome sequencing of Xanthomonas floridensis.</title>
        <authorList>
            <person name="Greer S."/>
            <person name="Harrison J."/>
            <person name="Grant M."/>
            <person name="Vicente J."/>
            <person name="Studholme D."/>
        </authorList>
    </citation>
    <scope>NUCLEOTIDE SEQUENCE [LARGE SCALE GENOMIC DNA]</scope>
    <source>
        <strain evidence="1 4">WHRI 8848</strain>
    </source>
</reference>
<comment type="caution">
    <text evidence="2">The sequence shown here is derived from an EMBL/GenBank/DDBJ whole genome shotgun (WGS) entry which is preliminary data.</text>
</comment>